<proteinExistence type="inferred from homology"/>
<evidence type="ECO:0000256" key="2">
    <source>
        <dbReference type="ARBA" id="ARBA00022729"/>
    </source>
</evidence>
<feature type="signal peptide" evidence="8">
    <location>
        <begin position="1"/>
        <end position="23"/>
    </location>
</feature>
<reference evidence="10" key="2">
    <citation type="submission" date="2025-05" db="UniProtKB">
        <authorList>
            <consortium name="EnsemblMetazoa"/>
        </authorList>
    </citation>
    <scope>IDENTIFICATION</scope>
    <source>
        <strain evidence="10">Foshan</strain>
    </source>
</reference>
<keyword evidence="4" id="KW-1015">Disulfide bond</keyword>
<evidence type="ECO:0000313" key="10">
    <source>
        <dbReference type="EnsemblMetazoa" id="AALFPA23_015231.P22105"/>
    </source>
</evidence>
<dbReference type="InterPro" id="IPR017937">
    <property type="entry name" value="Thioredoxin_CS"/>
</dbReference>
<feature type="domain" description="Thioredoxin" evidence="9">
    <location>
        <begin position="14"/>
        <end position="136"/>
    </location>
</feature>
<evidence type="ECO:0000256" key="3">
    <source>
        <dbReference type="ARBA" id="ARBA00022737"/>
    </source>
</evidence>
<dbReference type="InterPro" id="IPR013766">
    <property type="entry name" value="Thioredoxin_domain"/>
</dbReference>
<evidence type="ECO:0000256" key="6">
    <source>
        <dbReference type="ARBA" id="ARBA00023284"/>
    </source>
</evidence>
<keyword evidence="2 8" id="KW-0732">Signal</keyword>
<dbReference type="SUPFAM" id="SSF52833">
    <property type="entry name" value="Thioredoxin-like"/>
    <property type="match status" value="2"/>
</dbReference>
<feature type="chain" id="PRO_5047201752" description="Thioredoxin domain-containing protein" evidence="8">
    <location>
        <begin position="24"/>
        <end position="182"/>
    </location>
</feature>
<keyword evidence="5" id="KW-0413">Isomerase</keyword>
<evidence type="ECO:0000313" key="11">
    <source>
        <dbReference type="Proteomes" id="UP000069940"/>
    </source>
</evidence>
<reference evidence="11" key="1">
    <citation type="journal article" date="2015" name="Proc. Natl. Acad. Sci. U.S.A.">
        <title>Genome sequence of the Asian Tiger mosquito, Aedes albopictus, reveals insights into its biology, genetics, and evolution.</title>
        <authorList>
            <person name="Chen X.G."/>
            <person name="Jiang X."/>
            <person name="Gu J."/>
            <person name="Xu M."/>
            <person name="Wu Y."/>
            <person name="Deng Y."/>
            <person name="Zhang C."/>
            <person name="Bonizzoni M."/>
            <person name="Dermauw W."/>
            <person name="Vontas J."/>
            <person name="Armbruster P."/>
            <person name="Huang X."/>
            <person name="Yang Y."/>
            <person name="Zhang H."/>
            <person name="He W."/>
            <person name="Peng H."/>
            <person name="Liu Y."/>
            <person name="Wu K."/>
            <person name="Chen J."/>
            <person name="Lirakis M."/>
            <person name="Topalis P."/>
            <person name="Van Leeuwen T."/>
            <person name="Hall A.B."/>
            <person name="Jiang X."/>
            <person name="Thorpe C."/>
            <person name="Mueller R.L."/>
            <person name="Sun C."/>
            <person name="Waterhouse R.M."/>
            <person name="Yan G."/>
            <person name="Tu Z.J."/>
            <person name="Fang X."/>
            <person name="James A.A."/>
        </authorList>
    </citation>
    <scope>NUCLEOTIDE SEQUENCE [LARGE SCALE GENOMIC DNA]</scope>
    <source>
        <strain evidence="11">Foshan</strain>
    </source>
</reference>
<keyword evidence="11" id="KW-1185">Reference proteome</keyword>
<dbReference type="RefSeq" id="XP_062712544.1">
    <property type="nucleotide sequence ID" value="XM_062856560.1"/>
</dbReference>
<dbReference type="CDD" id="cd02961">
    <property type="entry name" value="PDI_a_family"/>
    <property type="match status" value="1"/>
</dbReference>
<evidence type="ECO:0000256" key="8">
    <source>
        <dbReference type="SAM" id="SignalP"/>
    </source>
</evidence>
<protein>
    <recommendedName>
        <fullName evidence="9">Thioredoxin domain-containing protein</fullName>
    </recommendedName>
</protein>
<dbReference type="NCBIfam" id="TIGR01126">
    <property type="entry name" value="pdi_dom"/>
    <property type="match status" value="1"/>
</dbReference>
<dbReference type="EnsemblMetazoa" id="AALFPA23_015231.R22105">
    <property type="protein sequence ID" value="AALFPA23_015231.P22105"/>
    <property type="gene ID" value="AALFPA23_015231"/>
</dbReference>
<dbReference type="InterPro" id="IPR005788">
    <property type="entry name" value="PDI_thioredoxin-like_dom"/>
</dbReference>
<dbReference type="PRINTS" id="PR00421">
    <property type="entry name" value="THIOREDOXIN"/>
</dbReference>
<dbReference type="Gene3D" id="3.40.30.10">
    <property type="entry name" value="Glutaredoxin"/>
    <property type="match status" value="2"/>
</dbReference>
<organism evidence="10 11">
    <name type="scientific">Aedes albopictus</name>
    <name type="common">Asian tiger mosquito</name>
    <name type="synonym">Stegomyia albopicta</name>
    <dbReference type="NCBI Taxonomy" id="7160"/>
    <lineage>
        <taxon>Eukaryota</taxon>
        <taxon>Metazoa</taxon>
        <taxon>Ecdysozoa</taxon>
        <taxon>Arthropoda</taxon>
        <taxon>Hexapoda</taxon>
        <taxon>Insecta</taxon>
        <taxon>Pterygota</taxon>
        <taxon>Neoptera</taxon>
        <taxon>Endopterygota</taxon>
        <taxon>Diptera</taxon>
        <taxon>Nematocera</taxon>
        <taxon>Culicoidea</taxon>
        <taxon>Culicidae</taxon>
        <taxon>Culicinae</taxon>
        <taxon>Aedini</taxon>
        <taxon>Aedes</taxon>
        <taxon>Stegomyia</taxon>
    </lineage>
</organism>
<accession>A0ABM1Z5C1</accession>
<dbReference type="GeneID" id="134289875"/>
<dbReference type="PROSITE" id="PS00194">
    <property type="entry name" value="THIOREDOXIN_1"/>
    <property type="match status" value="1"/>
</dbReference>
<evidence type="ECO:0000256" key="5">
    <source>
        <dbReference type="ARBA" id="ARBA00023235"/>
    </source>
</evidence>
<dbReference type="Pfam" id="PF00085">
    <property type="entry name" value="Thioredoxin"/>
    <property type="match status" value="1"/>
</dbReference>
<dbReference type="Proteomes" id="UP000069940">
    <property type="component" value="Unassembled WGS sequence"/>
</dbReference>
<dbReference type="InterPro" id="IPR036249">
    <property type="entry name" value="Thioredoxin-like_sf"/>
</dbReference>
<evidence type="ECO:0000256" key="7">
    <source>
        <dbReference type="RuleBase" id="RU004208"/>
    </source>
</evidence>
<evidence type="ECO:0000256" key="1">
    <source>
        <dbReference type="ARBA" id="ARBA00006347"/>
    </source>
</evidence>
<evidence type="ECO:0000259" key="9">
    <source>
        <dbReference type="PROSITE" id="PS51352"/>
    </source>
</evidence>
<dbReference type="PANTHER" id="PTHR18929">
    <property type="entry name" value="PROTEIN DISULFIDE ISOMERASE"/>
    <property type="match status" value="1"/>
</dbReference>
<keyword evidence="3" id="KW-0677">Repeat</keyword>
<dbReference type="CDD" id="cd02981">
    <property type="entry name" value="PDI_b_family"/>
    <property type="match status" value="1"/>
</dbReference>
<name>A0ABM1Z5C1_AEDAL</name>
<dbReference type="PROSITE" id="PS51352">
    <property type="entry name" value="THIOREDOXIN_2"/>
    <property type="match status" value="1"/>
</dbReference>
<dbReference type="PANTHER" id="PTHR18929:SF240">
    <property type="entry name" value="PROTEIN DISULFIDE-ISOMERASE"/>
    <property type="match status" value="1"/>
</dbReference>
<sequence length="182" mass="19836">MRVLRSLGLVLFVAGLALVASDAEVKEEDGVLVLTKDNFQSVVEGNEFVLVEFYAPWCGHCKALAPEYAKAAKALAEKNSNIKLGKVDATEEQELAEKHGVRGYPTLKFFRSGTPIEYTGGREKDTIISWLEKKTGPAAKELETVADAEEFLKENNVAVVGFFKDRESAECKVSTSTPSSSS</sequence>
<keyword evidence="6" id="KW-0676">Redox-active center</keyword>
<comment type="similarity">
    <text evidence="1 7">Belongs to the protein disulfide isomerase family.</text>
</comment>
<evidence type="ECO:0000256" key="4">
    <source>
        <dbReference type="ARBA" id="ARBA00023157"/>
    </source>
</evidence>